<protein>
    <submittedName>
        <fullName evidence="1">Uncharacterized protein</fullName>
    </submittedName>
</protein>
<dbReference type="AlphaFoldDB" id="A0A6H2A667"/>
<reference evidence="1" key="1">
    <citation type="submission" date="2020-03" db="EMBL/GenBank/DDBJ databases">
        <title>The deep terrestrial virosphere.</title>
        <authorList>
            <person name="Holmfeldt K."/>
            <person name="Nilsson E."/>
            <person name="Simone D."/>
            <person name="Lopez-Fernandez M."/>
            <person name="Wu X."/>
            <person name="de Brujin I."/>
            <person name="Lundin D."/>
            <person name="Andersson A."/>
            <person name="Bertilsson S."/>
            <person name="Dopson M."/>
        </authorList>
    </citation>
    <scope>NUCLEOTIDE SEQUENCE</scope>
    <source>
        <strain evidence="1">TM448A06204</strain>
        <strain evidence="2">TM448B05910</strain>
    </source>
</reference>
<proteinExistence type="predicted"/>
<organism evidence="1">
    <name type="scientific">viral metagenome</name>
    <dbReference type="NCBI Taxonomy" id="1070528"/>
    <lineage>
        <taxon>unclassified sequences</taxon>
        <taxon>metagenomes</taxon>
        <taxon>organismal metagenomes</taxon>
    </lineage>
</organism>
<evidence type="ECO:0000313" key="2">
    <source>
        <dbReference type="EMBL" id="QJI04025.1"/>
    </source>
</evidence>
<evidence type="ECO:0000313" key="1">
    <source>
        <dbReference type="EMBL" id="QJA54930.1"/>
    </source>
</evidence>
<accession>A0A6H2A667</accession>
<name>A0A6H2A667_9ZZZZ</name>
<dbReference type="InterPro" id="IPR010982">
    <property type="entry name" value="Lambda_DNA-bd_dom_sf"/>
</dbReference>
<dbReference type="EMBL" id="MT145141">
    <property type="protein sequence ID" value="QJI04025.1"/>
    <property type="molecule type" value="Genomic_DNA"/>
</dbReference>
<dbReference type="SUPFAM" id="SSF47413">
    <property type="entry name" value="lambda repressor-like DNA-binding domains"/>
    <property type="match status" value="1"/>
</dbReference>
<dbReference type="EMBL" id="MT144551">
    <property type="protein sequence ID" value="QJA54930.1"/>
    <property type="molecule type" value="Genomic_DNA"/>
</dbReference>
<gene>
    <name evidence="1" type="ORF">TM448A06204_0007</name>
    <name evidence="2" type="ORF">TM448B05910_0004</name>
</gene>
<sequence length="58" mass="6825">MIREKMLKDLRRETTERGRITAIARRIGIPIVTLWRIVKGKSKGSAETWDKIFSYYGK</sequence>
<dbReference type="GO" id="GO:0003677">
    <property type="term" value="F:DNA binding"/>
    <property type="evidence" value="ECO:0007669"/>
    <property type="project" value="InterPro"/>
</dbReference>